<name>A0A0W0GEG3_MONRR</name>
<reference evidence="1 2" key="1">
    <citation type="submission" date="2015-12" db="EMBL/GenBank/DDBJ databases">
        <title>Draft genome sequence of Moniliophthora roreri, the causal agent of frosty pod rot of cacao.</title>
        <authorList>
            <person name="Aime M.C."/>
            <person name="Diaz-Valderrama J.R."/>
            <person name="Kijpornyongpan T."/>
            <person name="Phillips-Mora W."/>
        </authorList>
    </citation>
    <scope>NUCLEOTIDE SEQUENCE [LARGE SCALE GENOMIC DNA]</scope>
    <source>
        <strain evidence="1 2">MCA 2952</strain>
    </source>
</reference>
<accession>A0A0W0GEG3</accession>
<protein>
    <submittedName>
        <fullName evidence="1">Uncharacterized protein</fullName>
    </submittedName>
</protein>
<evidence type="ECO:0000313" key="2">
    <source>
        <dbReference type="Proteomes" id="UP000054988"/>
    </source>
</evidence>
<dbReference type="Proteomes" id="UP000054988">
    <property type="component" value="Unassembled WGS sequence"/>
</dbReference>
<proteinExistence type="predicted"/>
<evidence type="ECO:0000313" key="1">
    <source>
        <dbReference type="EMBL" id="KTB46950.1"/>
    </source>
</evidence>
<comment type="caution">
    <text evidence="1">The sequence shown here is derived from an EMBL/GenBank/DDBJ whole genome shotgun (WGS) entry which is preliminary data.</text>
</comment>
<dbReference type="EMBL" id="LATX01000201">
    <property type="protein sequence ID" value="KTB46950.1"/>
    <property type="molecule type" value="Genomic_DNA"/>
</dbReference>
<gene>
    <name evidence="1" type="ORF">WG66_471</name>
</gene>
<organism evidence="1 2">
    <name type="scientific">Moniliophthora roreri</name>
    <name type="common">Frosty pod rot fungus</name>
    <name type="synonym">Monilia roreri</name>
    <dbReference type="NCBI Taxonomy" id="221103"/>
    <lineage>
        <taxon>Eukaryota</taxon>
        <taxon>Fungi</taxon>
        <taxon>Dikarya</taxon>
        <taxon>Basidiomycota</taxon>
        <taxon>Agaricomycotina</taxon>
        <taxon>Agaricomycetes</taxon>
        <taxon>Agaricomycetidae</taxon>
        <taxon>Agaricales</taxon>
        <taxon>Marasmiineae</taxon>
        <taxon>Marasmiaceae</taxon>
        <taxon>Moniliophthora</taxon>
    </lineage>
</organism>
<dbReference type="AlphaFoldDB" id="A0A0W0GEG3"/>
<sequence length="271" mass="30196">MGKLLTNYCLQLFLCPNVAKIVKWKGGIWYWNGIEHNYGTLLHKKRLAPLKKKCVDALIKANPTATAVVLWSRNIVTRESLLDISDCFITENAQIEVQKACGPEEPSLDVLVAKFCAFQQEYSGYVIASHLMNGVAVISCQTQWMAECLVHANQSARGFASLVLDAAHGWFAVSTSLLITSLIFCLTMQCWVPGIYSHKNGATAIHYKYHYLAMMQSARTIKSQLGGKIVDADFAGTVDFSKAQRLGFVETFVCFWKEDPSDDHTDEALIC</sequence>